<evidence type="ECO:0000313" key="3">
    <source>
        <dbReference type="EMBL" id="KAK5691973.1"/>
    </source>
</evidence>
<gene>
    <name evidence="3" type="ORF">LTR97_011144</name>
</gene>
<feature type="domain" description="BTB" evidence="2">
    <location>
        <begin position="37"/>
        <end position="107"/>
    </location>
</feature>
<reference evidence="3" key="1">
    <citation type="submission" date="2023-08" db="EMBL/GenBank/DDBJ databases">
        <title>Black Yeasts Isolated from many extreme environments.</title>
        <authorList>
            <person name="Coleine C."/>
            <person name="Stajich J.E."/>
            <person name="Selbmann L."/>
        </authorList>
    </citation>
    <scope>NUCLEOTIDE SEQUENCE</scope>
    <source>
        <strain evidence="3">CCFEE 5810</strain>
    </source>
</reference>
<evidence type="ECO:0000313" key="4">
    <source>
        <dbReference type="Proteomes" id="UP001310594"/>
    </source>
</evidence>
<comment type="caution">
    <text evidence="3">The sequence shown here is derived from an EMBL/GenBank/DDBJ whole genome shotgun (WGS) entry which is preliminary data.</text>
</comment>
<dbReference type="AlphaFoldDB" id="A0AAN7VYR0"/>
<dbReference type="EMBL" id="JAVRQU010000020">
    <property type="protein sequence ID" value="KAK5691973.1"/>
    <property type="molecule type" value="Genomic_DNA"/>
</dbReference>
<evidence type="ECO:0000256" key="1">
    <source>
        <dbReference type="SAM" id="MobiDB-lite"/>
    </source>
</evidence>
<proteinExistence type="predicted"/>
<dbReference type="PANTHER" id="PTHR47843">
    <property type="entry name" value="BTB DOMAIN-CONTAINING PROTEIN-RELATED"/>
    <property type="match status" value="1"/>
</dbReference>
<dbReference type="PANTHER" id="PTHR47843:SF2">
    <property type="entry name" value="BTB DOMAIN-CONTAINING PROTEIN"/>
    <property type="match status" value="1"/>
</dbReference>
<evidence type="ECO:0000259" key="2">
    <source>
        <dbReference type="PROSITE" id="PS50097"/>
    </source>
</evidence>
<dbReference type="InterPro" id="IPR000210">
    <property type="entry name" value="BTB/POZ_dom"/>
</dbReference>
<dbReference type="CDD" id="cd18186">
    <property type="entry name" value="BTB_POZ_ZBTB_KLHL-like"/>
    <property type="match status" value="1"/>
</dbReference>
<dbReference type="SUPFAM" id="SSF54695">
    <property type="entry name" value="POZ domain"/>
    <property type="match status" value="1"/>
</dbReference>
<sequence>MPKASKRKRVAPDATEEAEGDDPQAANQAKRFRSSFADTMIILAGEDKVPFIVHTGTLRAKSEFLDAAFQREWLEGQSKTVNLPEVRPEIFELYATWSYFGRINIEALRLAMTMIAIKPAPPLPRDTPEQWNMWSRGILSLIQLYVAADFLGDVELKKGAIDGLTVIVEARRFLNGIKDLISIVWNSTPPRSGLRTFFMDYIISSSNKIHKRVATYEPDLPGEFFVDLAIHQLRRNRNSRISPQYKPLPSRKHMYYDGYESDE</sequence>
<accession>A0AAN7VYR0</accession>
<dbReference type="PROSITE" id="PS50097">
    <property type="entry name" value="BTB"/>
    <property type="match status" value="1"/>
</dbReference>
<protein>
    <recommendedName>
        <fullName evidence="2">BTB domain-containing protein</fullName>
    </recommendedName>
</protein>
<feature type="region of interest" description="Disordered" evidence="1">
    <location>
        <begin position="1"/>
        <end position="28"/>
    </location>
</feature>
<dbReference type="Proteomes" id="UP001310594">
    <property type="component" value="Unassembled WGS sequence"/>
</dbReference>
<dbReference type="Gene3D" id="3.30.710.10">
    <property type="entry name" value="Potassium Channel Kv1.1, Chain A"/>
    <property type="match status" value="1"/>
</dbReference>
<name>A0AAN7VYR0_9PEZI</name>
<organism evidence="3 4">
    <name type="scientific">Elasticomyces elasticus</name>
    <dbReference type="NCBI Taxonomy" id="574655"/>
    <lineage>
        <taxon>Eukaryota</taxon>
        <taxon>Fungi</taxon>
        <taxon>Dikarya</taxon>
        <taxon>Ascomycota</taxon>
        <taxon>Pezizomycotina</taxon>
        <taxon>Dothideomycetes</taxon>
        <taxon>Dothideomycetidae</taxon>
        <taxon>Mycosphaerellales</taxon>
        <taxon>Teratosphaeriaceae</taxon>
        <taxon>Elasticomyces</taxon>
    </lineage>
</organism>
<dbReference type="InterPro" id="IPR011333">
    <property type="entry name" value="SKP1/BTB/POZ_sf"/>
</dbReference>
<dbReference type="Pfam" id="PF00651">
    <property type="entry name" value="BTB"/>
    <property type="match status" value="1"/>
</dbReference>